<sequence>AALTQPPITNTTNLPTHFAILLFPSFQSLDAFGPLDVLSSLSLFYPTLSMHISVLSATIAPVSTRVLSTPDMNMTHGDFGESVIPTDTYANVLARGGKAIVEGMNGEKMLSDIEVLLVPGGGGTRHARIEEEISFVREMYPRLKYVISVCTGATILSRAGVLDGKSATSNKRAWDWIKSTSDKVNWIHQARWVVDGNTWTSSGVSAGIDVTYAFLSEVYGETVADFVAKSSEYVRWTNASYDPFSEIW</sequence>
<evidence type="ECO:0000259" key="1">
    <source>
        <dbReference type="Pfam" id="PF01965"/>
    </source>
</evidence>
<dbReference type="Gene3D" id="3.40.50.880">
    <property type="match status" value="1"/>
</dbReference>
<name>A0A9P4JRN4_9PLEO</name>
<dbReference type="InterPro" id="IPR029062">
    <property type="entry name" value="Class_I_gatase-like"/>
</dbReference>
<keyword evidence="2" id="KW-0315">Glutamine amidotransferase</keyword>
<feature type="domain" description="DJ-1/PfpI" evidence="1">
    <location>
        <begin position="19"/>
        <end position="215"/>
    </location>
</feature>
<evidence type="ECO:0000313" key="2">
    <source>
        <dbReference type="EMBL" id="KAF2201343.1"/>
    </source>
</evidence>
<dbReference type="EMBL" id="ML993980">
    <property type="protein sequence ID" value="KAF2201343.1"/>
    <property type="molecule type" value="Genomic_DNA"/>
</dbReference>
<dbReference type="InterPro" id="IPR002818">
    <property type="entry name" value="DJ-1/PfpI"/>
</dbReference>
<organism evidence="2 3">
    <name type="scientific">Delitschia confertaspora ATCC 74209</name>
    <dbReference type="NCBI Taxonomy" id="1513339"/>
    <lineage>
        <taxon>Eukaryota</taxon>
        <taxon>Fungi</taxon>
        <taxon>Dikarya</taxon>
        <taxon>Ascomycota</taxon>
        <taxon>Pezizomycotina</taxon>
        <taxon>Dothideomycetes</taxon>
        <taxon>Pleosporomycetidae</taxon>
        <taxon>Pleosporales</taxon>
        <taxon>Delitschiaceae</taxon>
        <taxon>Delitschia</taxon>
    </lineage>
</organism>
<dbReference type="Pfam" id="PF01965">
    <property type="entry name" value="DJ-1_PfpI"/>
    <property type="match status" value="1"/>
</dbReference>
<dbReference type="PANTHER" id="PTHR43130">
    <property type="entry name" value="ARAC-FAMILY TRANSCRIPTIONAL REGULATOR"/>
    <property type="match status" value="1"/>
</dbReference>
<feature type="non-terminal residue" evidence="2">
    <location>
        <position position="1"/>
    </location>
</feature>
<dbReference type="InterPro" id="IPR052158">
    <property type="entry name" value="INH-QAR"/>
</dbReference>
<comment type="caution">
    <text evidence="2">The sequence shown here is derived from an EMBL/GenBank/DDBJ whole genome shotgun (WGS) entry which is preliminary data.</text>
</comment>
<keyword evidence="3" id="KW-1185">Reference proteome</keyword>
<feature type="non-terminal residue" evidence="2">
    <location>
        <position position="248"/>
    </location>
</feature>
<dbReference type="CDD" id="cd03139">
    <property type="entry name" value="GATase1_PfpI_2"/>
    <property type="match status" value="1"/>
</dbReference>
<dbReference type="OrthoDB" id="543156at2759"/>
<dbReference type="SUPFAM" id="SSF52317">
    <property type="entry name" value="Class I glutamine amidotransferase-like"/>
    <property type="match status" value="1"/>
</dbReference>
<proteinExistence type="predicted"/>
<protein>
    <submittedName>
        <fullName evidence="2">Class I glutamine amidotransferase-like protein</fullName>
    </submittedName>
</protein>
<reference evidence="2" key="1">
    <citation type="journal article" date="2020" name="Stud. Mycol.">
        <title>101 Dothideomycetes genomes: a test case for predicting lifestyles and emergence of pathogens.</title>
        <authorList>
            <person name="Haridas S."/>
            <person name="Albert R."/>
            <person name="Binder M."/>
            <person name="Bloem J."/>
            <person name="Labutti K."/>
            <person name="Salamov A."/>
            <person name="Andreopoulos B."/>
            <person name="Baker S."/>
            <person name="Barry K."/>
            <person name="Bills G."/>
            <person name="Bluhm B."/>
            <person name="Cannon C."/>
            <person name="Castanera R."/>
            <person name="Culley D."/>
            <person name="Daum C."/>
            <person name="Ezra D."/>
            <person name="Gonzalez J."/>
            <person name="Henrissat B."/>
            <person name="Kuo A."/>
            <person name="Liang C."/>
            <person name="Lipzen A."/>
            <person name="Lutzoni F."/>
            <person name="Magnuson J."/>
            <person name="Mondo S."/>
            <person name="Nolan M."/>
            <person name="Ohm R."/>
            <person name="Pangilinan J."/>
            <person name="Park H.-J."/>
            <person name="Ramirez L."/>
            <person name="Alfaro M."/>
            <person name="Sun H."/>
            <person name="Tritt A."/>
            <person name="Yoshinaga Y."/>
            <person name="Zwiers L.-H."/>
            <person name="Turgeon B."/>
            <person name="Goodwin S."/>
            <person name="Spatafora J."/>
            <person name="Crous P."/>
            <person name="Grigoriev I."/>
        </authorList>
    </citation>
    <scope>NUCLEOTIDE SEQUENCE</scope>
    <source>
        <strain evidence="2">ATCC 74209</strain>
    </source>
</reference>
<evidence type="ECO:0000313" key="3">
    <source>
        <dbReference type="Proteomes" id="UP000799536"/>
    </source>
</evidence>
<dbReference type="AlphaFoldDB" id="A0A9P4JRN4"/>
<gene>
    <name evidence="2" type="ORF">GQ43DRAFT_346236</name>
</gene>
<dbReference type="Proteomes" id="UP000799536">
    <property type="component" value="Unassembled WGS sequence"/>
</dbReference>
<dbReference type="PANTHER" id="PTHR43130:SF15">
    <property type="entry name" value="THIJ_PFPI FAMILY PROTEIN (AFU_ORTHOLOGUE AFUA_5G14240)"/>
    <property type="match status" value="1"/>
</dbReference>
<accession>A0A9P4JRN4</accession>